<proteinExistence type="predicted"/>
<name>A0A9P9IBR0_9HYPO</name>
<organism evidence="1 2">
    <name type="scientific">Dactylonectria macrodidyma</name>
    <dbReference type="NCBI Taxonomy" id="307937"/>
    <lineage>
        <taxon>Eukaryota</taxon>
        <taxon>Fungi</taxon>
        <taxon>Dikarya</taxon>
        <taxon>Ascomycota</taxon>
        <taxon>Pezizomycotina</taxon>
        <taxon>Sordariomycetes</taxon>
        <taxon>Hypocreomycetidae</taxon>
        <taxon>Hypocreales</taxon>
        <taxon>Nectriaceae</taxon>
        <taxon>Dactylonectria</taxon>
    </lineage>
</organism>
<dbReference type="OrthoDB" id="1421156at2759"/>
<dbReference type="EMBL" id="JAGMUV010000033">
    <property type="protein sequence ID" value="KAH7114092.1"/>
    <property type="molecule type" value="Genomic_DNA"/>
</dbReference>
<evidence type="ECO:0000313" key="2">
    <source>
        <dbReference type="Proteomes" id="UP000738349"/>
    </source>
</evidence>
<reference evidence="1" key="1">
    <citation type="journal article" date="2021" name="Nat. Commun.">
        <title>Genetic determinants of endophytism in the Arabidopsis root mycobiome.</title>
        <authorList>
            <person name="Mesny F."/>
            <person name="Miyauchi S."/>
            <person name="Thiergart T."/>
            <person name="Pickel B."/>
            <person name="Atanasova L."/>
            <person name="Karlsson M."/>
            <person name="Huettel B."/>
            <person name="Barry K.W."/>
            <person name="Haridas S."/>
            <person name="Chen C."/>
            <person name="Bauer D."/>
            <person name="Andreopoulos W."/>
            <person name="Pangilinan J."/>
            <person name="LaButti K."/>
            <person name="Riley R."/>
            <person name="Lipzen A."/>
            <person name="Clum A."/>
            <person name="Drula E."/>
            <person name="Henrissat B."/>
            <person name="Kohler A."/>
            <person name="Grigoriev I.V."/>
            <person name="Martin F.M."/>
            <person name="Hacquard S."/>
        </authorList>
    </citation>
    <scope>NUCLEOTIDE SEQUENCE</scope>
    <source>
        <strain evidence="1">MPI-CAGE-AT-0147</strain>
    </source>
</reference>
<sequence length="153" mass="17140">MNVLAKCKGFFKKATKVGTQIARDKQFQEFLDEWNILVNSATIKEYEDRLQAFERPGKYPELAVRYAKSTWLKWKEKVVSCFVDEHRHFGHFTTSIVESLHAAMILSTARLWPVARAAACTASSASRKEEYVVLNSDSIAGGGSGGDDDDGFN</sequence>
<accession>A0A9P9IBR0</accession>
<protein>
    <submittedName>
        <fullName evidence="1">Uncharacterized protein</fullName>
    </submittedName>
</protein>
<evidence type="ECO:0000313" key="1">
    <source>
        <dbReference type="EMBL" id="KAH7114092.1"/>
    </source>
</evidence>
<gene>
    <name evidence="1" type="ORF">EDB81DRAFT_893338</name>
</gene>
<dbReference type="Proteomes" id="UP000738349">
    <property type="component" value="Unassembled WGS sequence"/>
</dbReference>
<dbReference type="AlphaFoldDB" id="A0A9P9IBR0"/>
<comment type="caution">
    <text evidence="1">The sequence shown here is derived from an EMBL/GenBank/DDBJ whole genome shotgun (WGS) entry which is preliminary data.</text>
</comment>
<keyword evidence="2" id="KW-1185">Reference proteome</keyword>